<dbReference type="GO" id="GO:0005524">
    <property type="term" value="F:ATP binding"/>
    <property type="evidence" value="ECO:0007669"/>
    <property type="project" value="UniProtKB-KW"/>
</dbReference>
<sequence>MLEVAGLEKTLGAQHVLRGVDFAVNRGEVLAIIGASGSGKSTLLRCLNLLIRPDNGRILWQGREVGWVQNAGKRMPARERDLLGYRTQISMVFQSFNLFPHMTALQNVMEAPVMVMKRPRDEVRAEAEALLEKVRLSHRASAYPHQMSGGEQQRVAIARALAMRPEALLFDEVTSALDPELKGEVLSVMRDLASEGMTMVSVSHEMGFVRNVADRVVFMHKGRVCEAGDPKDVLANPSTPELQAFVRSVTD</sequence>
<comment type="subcellular location">
    <subcellularLocation>
        <location evidence="1">Cell membrane</location>
        <topology evidence="1">Peripheral membrane protein</topology>
    </subcellularLocation>
</comment>
<keyword evidence="8" id="KW-0472">Membrane</keyword>
<dbReference type="CDD" id="cd03262">
    <property type="entry name" value="ABC_HisP_GlnQ"/>
    <property type="match status" value="1"/>
</dbReference>
<dbReference type="InterPro" id="IPR030679">
    <property type="entry name" value="ABC_ATPase_HisP-typ"/>
</dbReference>
<keyword evidence="4" id="KW-1003">Cell membrane</keyword>
<dbReference type="InterPro" id="IPR027417">
    <property type="entry name" value="P-loop_NTPase"/>
</dbReference>
<evidence type="ECO:0000256" key="2">
    <source>
        <dbReference type="ARBA" id="ARBA00005417"/>
    </source>
</evidence>
<evidence type="ECO:0000256" key="4">
    <source>
        <dbReference type="ARBA" id="ARBA00022475"/>
    </source>
</evidence>
<keyword evidence="7" id="KW-0029">Amino-acid transport</keyword>
<dbReference type="PANTHER" id="PTHR43166">
    <property type="entry name" value="AMINO ACID IMPORT ATP-BINDING PROTEIN"/>
    <property type="match status" value="1"/>
</dbReference>
<evidence type="ECO:0000256" key="6">
    <source>
        <dbReference type="ARBA" id="ARBA00022840"/>
    </source>
</evidence>
<keyword evidence="6 10" id="KW-0067">ATP-binding</keyword>
<accession>A0ABR9XBA1</accession>
<dbReference type="Pfam" id="PF00005">
    <property type="entry name" value="ABC_tran"/>
    <property type="match status" value="1"/>
</dbReference>
<feature type="domain" description="ABC transporter" evidence="9">
    <location>
        <begin position="2"/>
        <end position="246"/>
    </location>
</feature>
<dbReference type="InterPro" id="IPR017871">
    <property type="entry name" value="ABC_transporter-like_CS"/>
</dbReference>
<proteinExistence type="inferred from homology"/>
<protein>
    <submittedName>
        <fullName evidence="10">Amino acid ABC transporter ATP-binding protein</fullName>
    </submittedName>
</protein>
<dbReference type="PROSITE" id="PS00211">
    <property type="entry name" value="ABC_TRANSPORTER_1"/>
    <property type="match status" value="1"/>
</dbReference>
<evidence type="ECO:0000313" key="11">
    <source>
        <dbReference type="Proteomes" id="UP000607796"/>
    </source>
</evidence>
<evidence type="ECO:0000313" key="10">
    <source>
        <dbReference type="EMBL" id="MBE9640793.1"/>
    </source>
</evidence>
<evidence type="ECO:0000259" key="9">
    <source>
        <dbReference type="PROSITE" id="PS50893"/>
    </source>
</evidence>
<dbReference type="EMBL" id="JADFFK010000048">
    <property type="protein sequence ID" value="MBE9640793.1"/>
    <property type="molecule type" value="Genomic_DNA"/>
</dbReference>
<evidence type="ECO:0000256" key="8">
    <source>
        <dbReference type="ARBA" id="ARBA00023136"/>
    </source>
</evidence>
<name>A0ABR9XBA1_9RHOB</name>
<dbReference type="Gene3D" id="3.40.50.300">
    <property type="entry name" value="P-loop containing nucleotide triphosphate hydrolases"/>
    <property type="match status" value="1"/>
</dbReference>
<keyword evidence="5" id="KW-0547">Nucleotide-binding</keyword>
<keyword evidence="11" id="KW-1185">Reference proteome</keyword>
<dbReference type="SMART" id="SM00382">
    <property type="entry name" value="AAA"/>
    <property type="match status" value="1"/>
</dbReference>
<evidence type="ECO:0000256" key="5">
    <source>
        <dbReference type="ARBA" id="ARBA00022741"/>
    </source>
</evidence>
<comment type="similarity">
    <text evidence="2">Belongs to the ABC transporter superfamily.</text>
</comment>
<organism evidence="10 11">
    <name type="scientific">Salipiger mangrovisoli</name>
    <dbReference type="NCBI Taxonomy" id="2865933"/>
    <lineage>
        <taxon>Bacteria</taxon>
        <taxon>Pseudomonadati</taxon>
        <taxon>Pseudomonadota</taxon>
        <taxon>Alphaproteobacteria</taxon>
        <taxon>Rhodobacterales</taxon>
        <taxon>Roseobacteraceae</taxon>
        <taxon>Salipiger</taxon>
    </lineage>
</organism>
<dbReference type="Proteomes" id="UP000607796">
    <property type="component" value="Unassembled WGS sequence"/>
</dbReference>
<dbReference type="InterPro" id="IPR050086">
    <property type="entry name" value="MetN_ABC_transporter-like"/>
</dbReference>
<keyword evidence="3" id="KW-0813">Transport</keyword>
<dbReference type="SUPFAM" id="SSF52540">
    <property type="entry name" value="P-loop containing nucleoside triphosphate hydrolases"/>
    <property type="match status" value="1"/>
</dbReference>
<evidence type="ECO:0000256" key="1">
    <source>
        <dbReference type="ARBA" id="ARBA00004202"/>
    </source>
</evidence>
<dbReference type="PIRSF" id="PIRSF039085">
    <property type="entry name" value="ABC_ATPase_HisP"/>
    <property type="match status" value="1"/>
</dbReference>
<comment type="caution">
    <text evidence="10">The sequence shown here is derived from an EMBL/GenBank/DDBJ whole genome shotgun (WGS) entry which is preliminary data.</text>
</comment>
<reference evidence="10 11" key="1">
    <citation type="journal article" date="2021" name="Int. J. Syst. Evol. Microbiol.">
        <title>Salipiger mangrovisoli sp. nov., isolated from mangrove soil and the proposal for the reclassification of Paraphaeobacter pallidus as Salipiger pallidus comb. nov.</title>
        <authorList>
            <person name="Du J."/>
            <person name="Liu Y."/>
            <person name="Pei T."/>
            <person name="Deng M.R."/>
            <person name="Zhu H."/>
        </authorList>
    </citation>
    <scope>NUCLEOTIDE SEQUENCE [LARGE SCALE GENOMIC DNA]</scope>
    <source>
        <strain evidence="10 11">6D45A</strain>
    </source>
</reference>
<dbReference type="InterPro" id="IPR003593">
    <property type="entry name" value="AAA+_ATPase"/>
</dbReference>
<evidence type="ECO:0000256" key="3">
    <source>
        <dbReference type="ARBA" id="ARBA00022448"/>
    </source>
</evidence>
<dbReference type="PANTHER" id="PTHR43166:SF9">
    <property type="entry name" value="GLUTAMATE_ASPARTATE IMPORT ATP-BINDING PROTEIN GLTL"/>
    <property type="match status" value="1"/>
</dbReference>
<dbReference type="PROSITE" id="PS50893">
    <property type="entry name" value="ABC_TRANSPORTER_2"/>
    <property type="match status" value="1"/>
</dbReference>
<evidence type="ECO:0000256" key="7">
    <source>
        <dbReference type="ARBA" id="ARBA00022970"/>
    </source>
</evidence>
<dbReference type="InterPro" id="IPR003439">
    <property type="entry name" value="ABC_transporter-like_ATP-bd"/>
</dbReference>
<gene>
    <name evidence="10" type="ORF">IQ782_28515</name>
</gene>